<dbReference type="SUPFAM" id="SSF54897">
    <property type="entry name" value="Protease propeptides/inhibitors"/>
    <property type="match status" value="1"/>
</dbReference>
<dbReference type="AlphaFoldDB" id="A0A9N8YQJ1"/>
<organism evidence="9 10">
    <name type="scientific">Diversispora eburnea</name>
    <dbReference type="NCBI Taxonomy" id="1213867"/>
    <lineage>
        <taxon>Eukaryota</taxon>
        <taxon>Fungi</taxon>
        <taxon>Fungi incertae sedis</taxon>
        <taxon>Mucoromycota</taxon>
        <taxon>Glomeromycotina</taxon>
        <taxon>Glomeromycetes</taxon>
        <taxon>Diversisporales</taxon>
        <taxon>Diversisporaceae</taxon>
        <taxon>Diversispora</taxon>
    </lineage>
</organism>
<dbReference type="InterPro" id="IPR010259">
    <property type="entry name" value="S8pro/Inhibitor_I9"/>
</dbReference>
<dbReference type="PROSITE" id="PS51892">
    <property type="entry name" value="SUBTILASE"/>
    <property type="match status" value="1"/>
</dbReference>
<keyword evidence="10" id="KW-1185">Reference proteome</keyword>
<feature type="chain" id="PRO_5040326754" evidence="6">
    <location>
        <begin position="26"/>
        <end position="351"/>
    </location>
</feature>
<dbReference type="PANTHER" id="PTHR43806">
    <property type="entry name" value="PEPTIDASE S8"/>
    <property type="match status" value="1"/>
</dbReference>
<feature type="domain" description="Inhibitor I9" evidence="8">
    <location>
        <begin position="30"/>
        <end position="112"/>
    </location>
</feature>
<evidence type="ECO:0000313" key="10">
    <source>
        <dbReference type="Proteomes" id="UP000789706"/>
    </source>
</evidence>
<evidence type="ECO:0000256" key="2">
    <source>
        <dbReference type="ARBA" id="ARBA00022670"/>
    </source>
</evidence>
<dbReference type="InterPro" id="IPR050131">
    <property type="entry name" value="Peptidase_S8_subtilisin-like"/>
</dbReference>
<protein>
    <submittedName>
        <fullName evidence="9">5392_t:CDS:1</fullName>
    </submittedName>
</protein>
<evidence type="ECO:0000256" key="1">
    <source>
        <dbReference type="ARBA" id="ARBA00011073"/>
    </source>
</evidence>
<dbReference type="InterPro" id="IPR036852">
    <property type="entry name" value="Peptidase_S8/S53_dom_sf"/>
</dbReference>
<keyword evidence="2" id="KW-0645">Protease</keyword>
<dbReference type="Proteomes" id="UP000789706">
    <property type="component" value="Unassembled WGS sequence"/>
</dbReference>
<feature type="domain" description="Peptidase S8/S53" evidence="7">
    <location>
        <begin position="118"/>
        <end position="326"/>
    </location>
</feature>
<dbReference type="FunFam" id="3.40.50.200:FF:000016">
    <property type="entry name" value="Proprotein convertase subtilisin/kexin type 9"/>
    <property type="match status" value="1"/>
</dbReference>
<evidence type="ECO:0000313" key="9">
    <source>
        <dbReference type="EMBL" id="CAG8445947.1"/>
    </source>
</evidence>
<evidence type="ECO:0000259" key="8">
    <source>
        <dbReference type="Pfam" id="PF05922"/>
    </source>
</evidence>
<dbReference type="GO" id="GO:0005615">
    <property type="term" value="C:extracellular space"/>
    <property type="evidence" value="ECO:0007669"/>
    <property type="project" value="TreeGrafter"/>
</dbReference>
<keyword evidence="6" id="KW-0732">Signal</keyword>
<dbReference type="Pfam" id="PF05922">
    <property type="entry name" value="Inhibitor_I9"/>
    <property type="match status" value="1"/>
</dbReference>
<evidence type="ECO:0000259" key="7">
    <source>
        <dbReference type="Pfam" id="PF00082"/>
    </source>
</evidence>
<keyword evidence="4" id="KW-0720">Serine protease</keyword>
<comment type="caution">
    <text evidence="5">Lacks conserved residue(s) required for the propagation of feature annotation.</text>
</comment>
<dbReference type="Gene3D" id="3.40.50.200">
    <property type="entry name" value="Peptidase S8/S53 domain"/>
    <property type="match status" value="1"/>
</dbReference>
<dbReference type="InterPro" id="IPR015500">
    <property type="entry name" value="Peptidase_S8_subtilisin-rel"/>
</dbReference>
<dbReference type="EMBL" id="CAJVPK010000087">
    <property type="protein sequence ID" value="CAG8445947.1"/>
    <property type="molecule type" value="Genomic_DNA"/>
</dbReference>
<proteinExistence type="inferred from homology"/>
<comment type="caution">
    <text evidence="9">The sequence shown here is derived from an EMBL/GenBank/DDBJ whole genome shotgun (WGS) entry which is preliminary data.</text>
</comment>
<keyword evidence="3" id="KW-0378">Hydrolase</keyword>
<dbReference type="InterPro" id="IPR023828">
    <property type="entry name" value="Peptidase_S8_Ser-AS"/>
</dbReference>
<evidence type="ECO:0000256" key="5">
    <source>
        <dbReference type="PROSITE-ProRule" id="PRU01240"/>
    </source>
</evidence>
<accession>A0A9N8YQJ1</accession>
<dbReference type="OrthoDB" id="206201at2759"/>
<evidence type="ECO:0000256" key="6">
    <source>
        <dbReference type="SAM" id="SignalP"/>
    </source>
</evidence>
<dbReference type="InterPro" id="IPR000209">
    <property type="entry name" value="Peptidase_S8/S53_dom"/>
</dbReference>
<dbReference type="SUPFAM" id="SSF52743">
    <property type="entry name" value="Subtilisin-like"/>
    <property type="match status" value="1"/>
</dbReference>
<name>A0A9N8YQJ1_9GLOM</name>
<dbReference type="PANTHER" id="PTHR43806:SF11">
    <property type="entry name" value="CEREVISIN-RELATED"/>
    <property type="match status" value="1"/>
</dbReference>
<evidence type="ECO:0000256" key="3">
    <source>
        <dbReference type="ARBA" id="ARBA00022801"/>
    </source>
</evidence>
<reference evidence="9" key="1">
    <citation type="submission" date="2021-06" db="EMBL/GenBank/DDBJ databases">
        <authorList>
            <person name="Kallberg Y."/>
            <person name="Tangrot J."/>
            <person name="Rosling A."/>
        </authorList>
    </citation>
    <scope>NUCLEOTIDE SEQUENCE</scope>
    <source>
        <strain evidence="9">AZ414A</strain>
    </source>
</reference>
<dbReference type="PRINTS" id="PR00723">
    <property type="entry name" value="SUBTILISIN"/>
</dbReference>
<dbReference type="CDD" id="cd04077">
    <property type="entry name" value="Peptidases_S8_PCSK9_ProteinaseK_like"/>
    <property type="match status" value="1"/>
</dbReference>
<dbReference type="Pfam" id="PF00082">
    <property type="entry name" value="Peptidase_S8"/>
    <property type="match status" value="1"/>
</dbReference>
<dbReference type="PROSITE" id="PS00138">
    <property type="entry name" value="SUBTILASE_SER"/>
    <property type="match status" value="1"/>
</dbReference>
<evidence type="ECO:0000256" key="4">
    <source>
        <dbReference type="ARBA" id="ARBA00022825"/>
    </source>
</evidence>
<dbReference type="GO" id="GO:0006508">
    <property type="term" value="P:proteolysis"/>
    <property type="evidence" value="ECO:0007669"/>
    <property type="project" value="UniProtKB-KW"/>
</dbReference>
<dbReference type="InterPro" id="IPR034193">
    <property type="entry name" value="PCSK9_ProteinaseK-like"/>
</dbReference>
<comment type="similarity">
    <text evidence="1 5">Belongs to the peptidase S8 family.</text>
</comment>
<dbReference type="GO" id="GO:0004252">
    <property type="term" value="F:serine-type endopeptidase activity"/>
    <property type="evidence" value="ECO:0007669"/>
    <property type="project" value="InterPro"/>
</dbReference>
<feature type="signal peptide" evidence="6">
    <location>
        <begin position="1"/>
        <end position="25"/>
    </location>
</feature>
<gene>
    <name evidence="9" type="ORF">DEBURN_LOCUS1793</name>
</gene>
<sequence length="351" mass="37196">MVLPRIFNLITIALFIATLVTSVTSEDPKRYIVVLEPLSSIASSSESHYEWLSNELTKFSINSLSSFNAKIKTFSTDGSFRGYTAWFPENLMKEVKSRPEVKYIEADSPVSIKYAVPREVQNKPNPNLDRCPDTDDNGHGSHVAAIVGGKTFGVAKKANLIGLKVLDSTGAGSNADVILGMQFVLEDRKKRNKNNTIVNMSLGGVFSQAVNDAAKSLTDAGVHVVAAAGNEATDACLSSPASEQSVVTVGATNNLDDGIAFFSNFGECLDIFAPGSDILSVGITSDTDIAVFSGTSQASPHVAGNLALLISKNGNKSPVDLTKDLIGLSTKNVVKGLNPDTANNFLRVPAP</sequence>